<evidence type="ECO:0000313" key="2">
    <source>
        <dbReference type="EMBL" id="MCI59732.1"/>
    </source>
</evidence>
<comment type="caution">
    <text evidence="2">The sequence shown here is derived from an EMBL/GenBank/DDBJ whole genome shotgun (WGS) entry which is preliminary data.</text>
</comment>
<evidence type="ECO:0000256" key="1">
    <source>
        <dbReference type="SAM" id="MobiDB-lite"/>
    </source>
</evidence>
<name>A0A392TFN3_9FABA</name>
<feature type="region of interest" description="Disordered" evidence="1">
    <location>
        <begin position="22"/>
        <end position="43"/>
    </location>
</feature>
<organism evidence="2 3">
    <name type="scientific">Trifolium medium</name>
    <dbReference type="NCBI Taxonomy" id="97028"/>
    <lineage>
        <taxon>Eukaryota</taxon>
        <taxon>Viridiplantae</taxon>
        <taxon>Streptophyta</taxon>
        <taxon>Embryophyta</taxon>
        <taxon>Tracheophyta</taxon>
        <taxon>Spermatophyta</taxon>
        <taxon>Magnoliopsida</taxon>
        <taxon>eudicotyledons</taxon>
        <taxon>Gunneridae</taxon>
        <taxon>Pentapetalae</taxon>
        <taxon>rosids</taxon>
        <taxon>fabids</taxon>
        <taxon>Fabales</taxon>
        <taxon>Fabaceae</taxon>
        <taxon>Papilionoideae</taxon>
        <taxon>50 kb inversion clade</taxon>
        <taxon>NPAAA clade</taxon>
        <taxon>Hologalegina</taxon>
        <taxon>IRL clade</taxon>
        <taxon>Trifolieae</taxon>
        <taxon>Trifolium</taxon>
    </lineage>
</organism>
<feature type="non-terminal residue" evidence="2">
    <location>
        <position position="1"/>
    </location>
</feature>
<dbReference type="Proteomes" id="UP000265520">
    <property type="component" value="Unassembled WGS sequence"/>
</dbReference>
<protein>
    <submittedName>
        <fullName evidence="2">Uncharacterized protein</fullName>
    </submittedName>
</protein>
<dbReference type="AlphaFoldDB" id="A0A392TFN3"/>
<accession>A0A392TFN3</accession>
<keyword evidence="3" id="KW-1185">Reference proteome</keyword>
<dbReference type="EMBL" id="LXQA010569093">
    <property type="protein sequence ID" value="MCI59732.1"/>
    <property type="molecule type" value="Genomic_DNA"/>
</dbReference>
<reference evidence="2 3" key="1">
    <citation type="journal article" date="2018" name="Front. Plant Sci.">
        <title>Red Clover (Trifolium pratense) and Zigzag Clover (T. medium) - A Picture of Genomic Similarities and Differences.</title>
        <authorList>
            <person name="Dluhosova J."/>
            <person name="Istvanek J."/>
            <person name="Nedelnik J."/>
            <person name="Repkova J."/>
        </authorList>
    </citation>
    <scope>NUCLEOTIDE SEQUENCE [LARGE SCALE GENOMIC DNA]</scope>
    <source>
        <strain evidence="3">cv. 10/8</strain>
        <tissue evidence="2">Leaf</tissue>
    </source>
</reference>
<feature type="compositionally biased region" description="Low complexity" evidence="1">
    <location>
        <begin position="22"/>
        <end position="33"/>
    </location>
</feature>
<proteinExistence type="predicted"/>
<sequence length="43" mass="4243">HAADIAGPSGKKSALEYEVAEEGVAGDAAGEQVQEGSDEIASV</sequence>
<evidence type="ECO:0000313" key="3">
    <source>
        <dbReference type="Proteomes" id="UP000265520"/>
    </source>
</evidence>